<dbReference type="KEGG" id="psco:LY89DRAFT_786579"/>
<accession>A0A194WUQ8</accession>
<dbReference type="InParanoid" id="A0A194WUQ8"/>
<dbReference type="GO" id="GO:0016579">
    <property type="term" value="P:protein deubiquitination"/>
    <property type="evidence" value="ECO:0007669"/>
    <property type="project" value="TreeGrafter"/>
</dbReference>
<dbReference type="OrthoDB" id="4489171at2759"/>
<dbReference type="Gene3D" id="1.10.8.10">
    <property type="entry name" value="DNA helicase RuvA subunit, C-terminal domain"/>
    <property type="match status" value="1"/>
</dbReference>
<keyword evidence="4" id="KW-1185">Reference proteome</keyword>
<dbReference type="InterPro" id="IPR009060">
    <property type="entry name" value="UBA-like_sf"/>
</dbReference>
<feature type="coiled-coil region" evidence="1">
    <location>
        <begin position="520"/>
        <end position="550"/>
    </location>
</feature>
<sequence>MAAHLQPNNEQIENVVNLTGVSREEAIQRLKGNNNNVEQAIGEFFDSDGSSNKYRWDEAAFNNDQDGIPSNHGIAFDIHAPDDPGPYGPRFDGAGAPSRPPSRTSNNKSPLSKIIDLTVEHAAADPSMSIGFDHDSELQQALAASRAEAGMSPQETGVTGTDQVYFGPATRPQNEYDSGQWGLVPLGKSAIQDEFLDPEPAQRVRAADAPAFLKPSKNHRLGALITIYHEIPVTRNLFMNAQDTDIHFGYDKEWWTGKQIELPNLSPEDEQTHFTVDREFQRLMAFLDKTERSYGSVEALANHPEVVRAHRRKSDQSIEAAVLDSWRRKFDPNKLALTRQIFSTGVDSEREENAQDFAILELILPMTGSMQETFYDMADEILWPNFGPTDISDSPYLSRIAEVIAFQVEGSDDRKRVEIPLVWYPDRYLKPARQAALDMRLHKREVQEELERIDKLEDQLTHIPLRTGKIVKVQDLLNASLKHDNYEVKRDVSELDDDMLSERRPSPAATKLSSELRKLVASIDKKLIALNEEKEKARQTFRELSKLYTEPTSEPDSPKLHKYTLRGVSTSMNTMFICRRAEPDLIDMDVDGDEPSGPKDQWWMINYANEGYNPVTVEKTTTERVLEEARYETSNTLLVYASEKAMNHPIQALPKALESFVKWENTNFKSEFRTVEDIQTDTQTIIDDSQPVGLSSPGKRKFHESSLYNQDYGVKISEREVRTSDGSPDWDAGPSNDSFAPNGKQEVIMGIDPSLLTKDHNDHEAGQEMQERSSMPMLSGRPLTKEKASTIDSMDLDQVVEDMNVKEESAAVKHVGFVE</sequence>
<dbReference type="AlphaFoldDB" id="A0A194WUQ8"/>
<evidence type="ECO:0008006" key="5">
    <source>
        <dbReference type="Google" id="ProtNLM"/>
    </source>
</evidence>
<dbReference type="PANTHER" id="PTHR39597:SF1">
    <property type="entry name" value="UBA DOMAIN-CONTAINING PROTEIN RUP1"/>
    <property type="match status" value="1"/>
</dbReference>
<keyword evidence="1" id="KW-0175">Coiled coil</keyword>
<dbReference type="SUPFAM" id="SSF46934">
    <property type="entry name" value="UBA-like"/>
    <property type="match status" value="1"/>
</dbReference>
<evidence type="ECO:0000256" key="1">
    <source>
        <dbReference type="SAM" id="Coils"/>
    </source>
</evidence>
<evidence type="ECO:0000313" key="3">
    <source>
        <dbReference type="EMBL" id="KUJ11698.1"/>
    </source>
</evidence>
<dbReference type="EMBL" id="KQ947426">
    <property type="protein sequence ID" value="KUJ11698.1"/>
    <property type="molecule type" value="Genomic_DNA"/>
</dbReference>
<dbReference type="InterPro" id="IPR055335">
    <property type="entry name" value="Ucp6/RUP1"/>
</dbReference>
<dbReference type="Pfam" id="PF14555">
    <property type="entry name" value="UBA_4"/>
    <property type="match status" value="1"/>
</dbReference>
<proteinExistence type="predicted"/>
<feature type="region of interest" description="Disordered" evidence="2">
    <location>
        <begin position="78"/>
        <end position="110"/>
    </location>
</feature>
<feature type="compositionally biased region" description="Polar residues" evidence="2">
    <location>
        <begin position="101"/>
        <end position="110"/>
    </location>
</feature>
<dbReference type="STRING" id="149040.A0A194WUQ8"/>
<reference evidence="3 4" key="1">
    <citation type="submission" date="2015-10" db="EMBL/GenBank/DDBJ databases">
        <title>Full genome of DAOMC 229536 Phialocephala scopiformis, a fungal endophyte of spruce producing the potent anti-insectan compound rugulosin.</title>
        <authorList>
            <consortium name="DOE Joint Genome Institute"/>
            <person name="Walker A.K."/>
            <person name="Frasz S.L."/>
            <person name="Seifert K.A."/>
            <person name="Miller J.D."/>
            <person name="Mondo S.J."/>
            <person name="Labutti K."/>
            <person name="Lipzen A."/>
            <person name="Dockter R."/>
            <person name="Kennedy M."/>
            <person name="Grigoriev I.V."/>
            <person name="Spatafora J.W."/>
        </authorList>
    </citation>
    <scope>NUCLEOTIDE SEQUENCE [LARGE SCALE GENOMIC DNA]</scope>
    <source>
        <strain evidence="3 4">CBS 120377</strain>
    </source>
</reference>
<dbReference type="GO" id="GO:0005829">
    <property type="term" value="C:cytosol"/>
    <property type="evidence" value="ECO:0007669"/>
    <property type="project" value="TreeGrafter"/>
</dbReference>
<protein>
    <recommendedName>
        <fullName evidence="5">UBA domain-containing protein</fullName>
    </recommendedName>
</protein>
<organism evidence="3 4">
    <name type="scientific">Mollisia scopiformis</name>
    <name type="common">Conifer needle endophyte fungus</name>
    <name type="synonym">Phialocephala scopiformis</name>
    <dbReference type="NCBI Taxonomy" id="149040"/>
    <lineage>
        <taxon>Eukaryota</taxon>
        <taxon>Fungi</taxon>
        <taxon>Dikarya</taxon>
        <taxon>Ascomycota</taxon>
        <taxon>Pezizomycotina</taxon>
        <taxon>Leotiomycetes</taxon>
        <taxon>Helotiales</taxon>
        <taxon>Mollisiaceae</taxon>
        <taxon>Mollisia</taxon>
    </lineage>
</organism>
<dbReference type="Proteomes" id="UP000070700">
    <property type="component" value="Unassembled WGS sequence"/>
</dbReference>
<gene>
    <name evidence="3" type="ORF">LY89DRAFT_786579</name>
</gene>
<feature type="compositionally biased region" description="Basic and acidic residues" evidence="2">
    <location>
        <begin position="760"/>
        <end position="771"/>
    </location>
</feature>
<feature type="region of interest" description="Disordered" evidence="2">
    <location>
        <begin position="760"/>
        <end position="791"/>
    </location>
</feature>
<evidence type="ECO:0000313" key="4">
    <source>
        <dbReference type="Proteomes" id="UP000070700"/>
    </source>
</evidence>
<dbReference type="PANTHER" id="PTHR39597">
    <property type="entry name" value="UBA DOMAIN-CONTAINING PROTEIN RUP1"/>
    <property type="match status" value="1"/>
</dbReference>
<evidence type="ECO:0000256" key="2">
    <source>
        <dbReference type="SAM" id="MobiDB-lite"/>
    </source>
</evidence>
<feature type="region of interest" description="Disordered" evidence="2">
    <location>
        <begin position="719"/>
        <end position="743"/>
    </location>
</feature>
<dbReference type="GO" id="GO:0005634">
    <property type="term" value="C:nucleus"/>
    <property type="evidence" value="ECO:0007669"/>
    <property type="project" value="TreeGrafter"/>
</dbReference>
<dbReference type="RefSeq" id="XP_018066053.1">
    <property type="nucleotide sequence ID" value="XM_018222997.1"/>
</dbReference>
<dbReference type="GeneID" id="28832723"/>
<name>A0A194WUQ8_MOLSC</name>